<dbReference type="Proteomes" id="UP001152300">
    <property type="component" value="Unassembled WGS sequence"/>
</dbReference>
<dbReference type="OrthoDB" id="3472746at2759"/>
<name>A0A9X0A9G0_9HELO</name>
<proteinExistence type="predicted"/>
<protein>
    <submittedName>
        <fullName evidence="1">Uncharacterized protein</fullName>
    </submittedName>
</protein>
<sequence>MAAILEARLVISSPTQEILNLINIAAMDIRNDVNAATEVPLTALPPRESCKEIQREFRNIHQRLVRYGYSLAVARTLDPV</sequence>
<reference evidence="1" key="1">
    <citation type="submission" date="2022-11" db="EMBL/GenBank/DDBJ databases">
        <title>Genome Resource of Sclerotinia nivalis Strain SnTB1, a Plant Pathogen Isolated from American Ginseng.</title>
        <authorList>
            <person name="Fan S."/>
        </authorList>
    </citation>
    <scope>NUCLEOTIDE SEQUENCE</scope>
    <source>
        <strain evidence="1">SnTB1</strain>
    </source>
</reference>
<dbReference type="EMBL" id="JAPEIS010000016">
    <property type="protein sequence ID" value="KAJ8058616.1"/>
    <property type="molecule type" value="Genomic_DNA"/>
</dbReference>
<dbReference type="AlphaFoldDB" id="A0A9X0A9G0"/>
<accession>A0A9X0A9G0</accession>
<evidence type="ECO:0000313" key="1">
    <source>
        <dbReference type="EMBL" id="KAJ8058616.1"/>
    </source>
</evidence>
<evidence type="ECO:0000313" key="2">
    <source>
        <dbReference type="Proteomes" id="UP001152300"/>
    </source>
</evidence>
<gene>
    <name evidence="1" type="ORF">OCU04_012793</name>
</gene>
<comment type="caution">
    <text evidence="1">The sequence shown here is derived from an EMBL/GenBank/DDBJ whole genome shotgun (WGS) entry which is preliminary data.</text>
</comment>
<keyword evidence="2" id="KW-1185">Reference proteome</keyword>
<organism evidence="1 2">
    <name type="scientific">Sclerotinia nivalis</name>
    <dbReference type="NCBI Taxonomy" id="352851"/>
    <lineage>
        <taxon>Eukaryota</taxon>
        <taxon>Fungi</taxon>
        <taxon>Dikarya</taxon>
        <taxon>Ascomycota</taxon>
        <taxon>Pezizomycotina</taxon>
        <taxon>Leotiomycetes</taxon>
        <taxon>Helotiales</taxon>
        <taxon>Sclerotiniaceae</taxon>
        <taxon>Sclerotinia</taxon>
    </lineage>
</organism>